<organism evidence="3 4">
    <name type="scientific">Streptomyces spectabilis</name>
    <dbReference type="NCBI Taxonomy" id="68270"/>
    <lineage>
        <taxon>Bacteria</taxon>
        <taxon>Bacillati</taxon>
        <taxon>Actinomycetota</taxon>
        <taxon>Actinomycetes</taxon>
        <taxon>Kitasatosporales</taxon>
        <taxon>Streptomycetaceae</taxon>
        <taxon>Streptomyces</taxon>
    </lineage>
</organism>
<feature type="compositionally biased region" description="Basic and acidic residues" evidence="1">
    <location>
        <begin position="140"/>
        <end position="153"/>
    </location>
</feature>
<dbReference type="RefSeq" id="WP_144004081.1">
    <property type="nucleotide sequence ID" value="NZ_CP040916.1"/>
</dbReference>
<accession>A0A516R983</accession>
<name>A0A516R983_STRST</name>
<keyword evidence="2" id="KW-0812">Transmembrane</keyword>
<keyword evidence="2" id="KW-0472">Membrane</keyword>
<proteinExistence type="predicted"/>
<feature type="compositionally biased region" description="Basic and acidic residues" evidence="1">
    <location>
        <begin position="166"/>
        <end position="179"/>
    </location>
</feature>
<reference evidence="3 4" key="1">
    <citation type="journal article" date="2019" name="J. Ind. Microbiol. Biotechnol.">
        <title>The complete genomic sequence of Streptomyces spectabilis NRRL-2792 and identification of secondary metabolite biosynthetic gene clusters.</title>
        <authorList>
            <person name="Sinha A."/>
            <person name="Phillips-Salemka S."/>
            <person name="Niraula T.A."/>
            <person name="Short K.A."/>
            <person name="Niraula N.P."/>
        </authorList>
    </citation>
    <scope>NUCLEOTIDE SEQUENCE [LARGE SCALE GENOMIC DNA]</scope>
    <source>
        <strain evidence="3 4">NRRL 2792</strain>
    </source>
</reference>
<evidence type="ECO:0000313" key="4">
    <source>
        <dbReference type="Proteomes" id="UP000316806"/>
    </source>
</evidence>
<feature type="compositionally biased region" description="Acidic residues" evidence="1">
    <location>
        <begin position="185"/>
        <end position="218"/>
    </location>
</feature>
<feature type="compositionally biased region" description="Low complexity" evidence="1">
    <location>
        <begin position="236"/>
        <end position="257"/>
    </location>
</feature>
<feature type="compositionally biased region" description="Basic and acidic residues" evidence="1">
    <location>
        <begin position="80"/>
        <end position="114"/>
    </location>
</feature>
<feature type="region of interest" description="Disordered" evidence="1">
    <location>
        <begin position="62"/>
        <end position="257"/>
    </location>
</feature>
<feature type="transmembrane region" description="Helical" evidence="2">
    <location>
        <begin position="322"/>
        <end position="342"/>
    </location>
</feature>
<evidence type="ECO:0000256" key="1">
    <source>
        <dbReference type="SAM" id="MobiDB-lite"/>
    </source>
</evidence>
<dbReference type="EMBL" id="CP040916">
    <property type="protein sequence ID" value="QDQ12217.1"/>
    <property type="molecule type" value="Genomic_DNA"/>
</dbReference>
<dbReference type="Proteomes" id="UP000316806">
    <property type="component" value="Chromosome"/>
</dbReference>
<sequence length="388" mass="41219">MGIESDQLVFDYLSRVGDLAQQRQLPSGARMRLVSELRGEIERRRAKAADSPAAVRRILDRIGSPDDLVTAAAAPSAEAEAEREPVRPRLGRPRSERPRSERPRREVPRPRRAPEPQPPAPPHLAGTDELGDSAPDLEPDWWRVERVPEEGAHTVHGFVGGVEIPEMLRRPTADLEKKGPGGKGEEDEPEEGEATEDAEDAEYAEDAEDGDAGDEAEPEAPPRRRFGVLPSLTKSAPPAKAGPTAKEAAAKAAPGAEAPVPDGAGAGGGALAGVRSLSNPVLLLAAAALVVGAVIGNWFALGGGWVVAWFSRKLSPAEKKGAVIAVPALTIAGGIGWLWGRSQGKWGEPIVKGQMNAAVEDTWPWVVRVAAVASALFLVWRSQRSKPE</sequence>
<feature type="compositionally biased region" description="Acidic residues" evidence="1">
    <location>
        <begin position="129"/>
        <end position="139"/>
    </location>
</feature>
<evidence type="ECO:0000256" key="2">
    <source>
        <dbReference type="SAM" id="Phobius"/>
    </source>
</evidence>
<protein>
    <submittedName>
        <fullName evidence="3">Uncharacterized protein</fullName>
    </submittedName>
</protein>
<keyword evidence="2" id="KW-1133">Transmembrane helix</keyword>
<feature type="transmembrane region" description="Helical" evidence="2">
    <location>
        <begin position="281"/>
        <end position="310"/>
    </location>
</feature>
<dbReference type="AlphaFoldDB" id="A0A516R983"/>
<evidence type="ECO:0000313" key="3">
    <source>
        <dbReference type="EMBL" id="QDQ12217.1"/>
    </source>
</evidence>
<feature type="transmembrane region" description="Helical" evidence="2">
    <location>
        <begin position="362"/>
        <end position="380"/>
    </location>
</feature>
<gene>
    <name evidence="3" type="ORF">FH965_17875</name>
</gene>